<reference evidence="1 2" key="1">
    <citation type="submission" date="2018-02" db="EMBL/GenBank/DDBJ databases">
        <authorList>
            <person name="Cohen D.B."/>
            <person name="Kent A.D."/>
        </authorList>
    </citation>
    <scope>NUCLEOTIDE SEQUENCE [LARGE SCALE GENOMIC DNA]</scope>
    <source>
        <strain evidence="1 2">CCAP 1448/3</strain>
    </source>
</reference>
<dbReference type="Proteomes" id="UP000238762">
    <property type="component" value="Unassembled WGS sequence"/>
</dbReference>
<dbReference type="OrthoDB" id="483279at2"/>
<organism evidence="1 2">
    <name type="scientific">Merismopedia glauca CCAP 1448/3</name>
    <dbReference type="NCBI Taxonomy" id="1296344"/>
    <lineage>
        <taxon>Bacteria</taxon>
        <taxon>Bacillati</taxon>
        <taxon>Cyanobacteriota</taxon>
        <taxon>Cyanophyceae</taxon>
        <taxon>Synechococcales</taxon>
        <taxon>Merismopediaceae</taxon>
        <taxon>Merismopedia</taxon>
    </lineage>
</organism>
<reference evidence="1 2" key="2">
    <citation type="submission" date="2018-03" db="EMBL/GenBank/DDBJ databases">
        <title>The ancient ancestry and fast evolution of plastids.</title>
        <authorList>
            <person name="Moore K.R."/>
            <person name="Magnabosco C."/>
            <person name="Momper L."/>
            <person name="Gold D.A."/>
            <person name="Bosak T."/>
            <person name="Fournier G.P."/>
        </authorList>
    </citation>
    <scope>NUCLEOTIDE SEQUENCE [LARGE SCALE GENOMIC DNA]</scope>
    <source>
        <strain evidence="1 2">CCAP 1448/3</strain>
    </source>
</reference>
<keyword evidence="2" id="KW-1185">Reference proteome</keyword>
<comment type="caution">
    <text evidence="1">The sequence shown here is derived from an EMBL/GenBank/DDBJ whole genome shotgun (WGS) entry which is preliminary data.</text>
</comment>
<proteinExistence type="predicted"/>
<dbReference type="AlphaFoldDB" id="A0A2T1C3T3"/>
<evidence type="ECO:0008006" key="3">
    <source>
        <dbReference type="Google" id="ProtNLM"/>
    </source>
</evidence>
<dbReference type="EMBL" id="PVWJ01000046">
    <property type="protein sequence ID" value="PSB02911.1"/>
    <property type="molecule type" value="Genomic_DNA"/>
</dbReference>
<gene>
    <name evidence="1" type="ORF">C7B64_11055</name>
</gene>
<accession>A0A2T1C3T3</accession>
<evidence type="ECO:0000313" key="1">
    <source>
        <dbReference type="EMBL" id="PSB02911.1"/>
    </source>
</evidence>
<protein>
    <recommendedName>
        <fullName evidence="3">DUF45 domain-containing protein</fullName>
    </recommendedName>
</protein>
<evidence type="ECO:0000313" key="2">
    <source>
        <dbReference type="Proteomes" id="UP000238762"/>
    </source>
</evidence>
<name>A0A2T1C3T3_9CYAN</name>
<sequence>MEHGLKYLSTVRSVALIPAMVDLEEIAPSMSYLPGKALQTEILAWIGNNIDSINAQLTTCLQACHDCFYPHQRPQVEIWATPIASRFAIDALCNVEAKPRVILMDVGRIAPSDWLRIVAHEYAHAQLGYPGHGDAFLAVLEHLCLGLGIEPPGCHPEMSAPEKEARLQKWPPCDFVTHPIEFWRGVKL</sequence>